<comment type="caution">
    <text evidence="7">The sequence shown here is derived from an EMBL/GenBank/DDBJ whole genome shotgun (WGS) entry which is preliminary data.</text>
</comment>
<gene>
    <name evidence="7" type="ORF">D7V64_06890</name>
    <name evidence="8" type="ORF">D9K80_00425</name>
</gene>
<comment type="subcellular location">
    <subcellularLocation>
        <location evidence="1">Cell inner membrane</location>
    </subcellularLocation>
</comment>
<dbReference type="Proteomes" id="UP000267166">
    <property type="component" value="Unassembled WGS sequence"/>
</dbReference>
<dbReference type="EMBL" id="RAXZ01000006">
    <property type="protein sequence ID" value="RKG53619.1"/>
    <property type="molecule type" value="Genomic_DNA"/>
</dbReference>
<dbReference type="GO" id="GO:0016746">
    <property type="term" value="F:acyltransferase activity"/>
    <property type="evidence" value="ECO:0007669"/>
    <property type="project" value="UniProtKB-KW"/>
</dbReference>
<dbReference type="CDD" id="cd07984">
    <property type="entry name" value="LPLAT_LABLAT-like"/>
    <property type="match status" value="1"/>
</dbReference>
<dbReference type="PIRSF" id="PIRSF026649">
    <property type="entry name" value="MsbB"/>
    <property type="match status" value="1"/>
</dbReference>
<sequence length="328" mass="37249">MNDQSPHNATHRALSFISRMPIQFSRFFARGLAALVNTFKISKTSATIRLNLNIALPELDQTTREKITEQAIRNELSSYFEFFSIWGSSAEKNLARINKVYGEEFFHETLAENKGLVLVVPHFGTWEVMNAWFAQHSKMTIMYKPVKNETADQFVRNARSREQATLVPTDESGVRQIFKALKQGGMTVILPDHTPNVGGDMIEYFGLPLATSNLSAKLIQKTKCGALFAYAMRNEDGLFDIHIEKLDSHIYEGTANDGSGVIFSALENLIRRYPEHYHWSYKRFKANPALEDIYNIAPEQAIEIVQTLRSETAHLKHVDYTAQNTVKA</sequence>
<dbReference type="RefSeq" id="WP_106985667.1">
    <property type="nucleotide sequence ID" value="NZ_CP035934.2"/>
</dbReference>
<name>A0A3A8G4Z2_9GAMM</name>
<dbReference type="EMBL" id="RCHD01000001">
    <property type="protein sequence ID" value="RLL39156.1"/>
    <property type="molecule type" value="Genomic_DNA"/>
</dbReference>
<evidence type="ECO:0000256" key="6">
    <source>
        <dbReference type="ARBA" id="ARBA00023315"/>
    </source>
</evidence>
<dbReference type="GO" id="GO:0005886">
    <property type="term" value="C:plasma membrane"/>
    <property type="evidence" value="ECO:0007669"/>
    <property type="project" value="UniProtKB-SubCell"/>
</dbReference>
<evidence type="ECO:0000256" key="5">
    <source>
        <dbReference type="ARBA" id="ARBA00023136"/>
    </source>
</evidence>
<evidence type="ECO:0000313" key="8">
    <source>
        <dbReference type="EMBL" id="RLL39156.1"/>
    </source>
</evidence>
<evidence type="ECO:0000256" key="1">
    <source>
        <dbReference type="ARBA" id="ARBA00004533"/>
    </source>
</evidence>
<evidence type="ECO:0000256" key="4">
    <source>
        <dbReference type="ARBA" id="ARBA00022679"/>
    </source>
</evidence>
<evidence type="ECO:0000313" key="7">
    <source>
        <dbReference type="EMBL" id="RKG53619.1"/>
    </source>
</evidence>
<accession>A0A498D5L2</accession>
<keyword evidence="2" id="KW-1003">Cell membrane</keyword>
<proteinExistence type="predicted"/>
<dbReference type="Pfam" id="PF03279">
    <property type="entry name" value="Lip_A_acyltrans"/>
    <property type="match status" value="1"/>
</dbReference>
<organism evidence="7 10">
    <name type="scientific">Acinetobacter cumulans</name>
    <dbReference type="NCBI Taxonomy" id="2136182"/>
    <lineage>
        <taxon>Bacteria</taxon>
        <taxon>Pseudomonadati</taxon>
        <taxon>Pseudomonadota</taxon>
        <taxon>Gammaproteobacteria</taxon>
        <taxon>Moraxellales</taxon>
        <taxon>Moraxellaceae</taxon>
        <taxon>Acinetobacter</taxon>
    </lineage>
</organism>
<dbReference type="AlphaFoldDB" id="A0A3A8G4Z2"/>
<dbReference type="GO" id="GO:0009247">
    <property type="term" value="P:glycolipid biosynthetic process"/>
    <property type="evidence" value="ECO:0007669"/>
    <property type="project" value="UniProtKB-ARBA"/>
</dbReference>
<reference evidence="8 9" key="1">
    <citation type="submission" date="2018-09" db="EMBL/GenBank/DDBJ databases">
        <title>The draft genome of Acinetobacter sp. strains.</title>
        <authorList>
            <person name="Qin J."/>
            <person name="Feng Y."/>
            <person name="Zong Z."/>
        </authorList>
    </citation>
    <scope>NUCLEOTIDE SEQUENCE [LARGE SCALE GENOMIC DNA]</scope>
    <source>
        <strain evidence="8 9">WCHAc060003</strain>
    </source>
</reference>
<dbReference type="InterPro" id="IPR004960">
    <property type="entry name" value="LipA_acyltrans"/>
</dbReference>
<accession>A0A3A8G4Z2</accession>
<protein>
    <submittedName>
        <fullName evidence="7">Lipid A biosynthesis acyltransferase</fullName>
    </submittedName>
</protein>
<dbReference type="Proteomes" id="UP000281084">
    <property type="component" value="Unassembled WGS sequence"/>
</dbReference>
<evidence type="ECO:0000256" key="3">
    <source>
        <dbReference type="ARBA" id="ARBA00022519"/>
    </source>
</evidence>
<keyword evidence="6 7" id="KW-0012">Acyltransferase</keyword>
<keyword evidence="3" id="KW-0997">Cell inner membrane</keyword>
<evidence type="ECO:0000256" key="2">
    <source>
        <dbReference type="ARBA" id="ARBA00022475"/>
    </source>
</evidence>
<evidence type="ECO:0000313" key="10">
    <source>
        <dbReference type="Proteomes" id="UP000281084"/>
    </source>
</evidence>
<reference evidence="7 10" key="2">
    <citation type="submission" date="2018-09" db="EMBL/GenBank/DDBJ databases">
        <title>The draft genome of Acinetobacter spp. strains.</title>
        <authorList>
            <person name="Qin J."/>
            <person name="Feng Y."/>
            <person name="Zong Z."/>
        </authorList>
    </citation>
    <scope>NUCLEOTIDE SEQUENCE [LARGE SCALE GENOMIC DNA]</scope>
    <source>
        <strain evidence="7 10">WCHAc060002</strain>
    </source>
</reference>
<keyword evidence="5" id="KW-0472">Membrane</keyword>
<dbReference type="PANTHER" id="PTHR30606:SF10">
    <property type="entry name" value="PHOSPHATIDYLINOSITOL MANNOSIDE ACYLTRANSFERASE"/>
    <property type="match status" value="1"/>
</dbReference>
<dbReference type="PANTHER" id="PTHR30606">
    <property type="entry name" value="LIPID A BIOSYNTHESIS LAUROYL ACYLTRANSFERASE"/>
    <property type="match status" value="1"/>
</dbReference>
<keyword evidence="4 7" id="KW-0808">Transferase</keyword>
<evidence type="ECO:0000313" key="9">
    <source>
        <dbReference type="Proteomes" id="UP000267166"/>
    </source>
</evidence>